<name>A0ABU8B4B4_9BRAD</name>
<dbReference type="Gene3D" id="2.60.40.420">
    <property type="entry name" value="Cupredoxins - blue copper proteins"/>
    <property type="match status" value="1"/>
</dbReference>
<evidence type="ECO:0000256" key="2">
    <source>
        <dbReference type="ARBA" id="ARBA00023008"/>
    </source>
</evidence>
<gene>
    <name evidence="6" type="ORF">V1286_000588</name>
</gene>
<dbReference type="InterPro" id="IPR025196">
    <property type="entry name" value="DUF4126"/>
</dbReference>
<dbReference type="Proteomes" id="UP001364224">
    <property type="component" value="Unassembled WGS sequence"/>
</dbReference>
<feature type="transmembrane region" description="Helical" evidence="3">
    <location>
        <begin position="46"/>
        <end position="71"/>
    </location>
</feature>
<keyword evidence="3" id="KW-0812">Transmembrane</keyword>
<dbReference type="Pfam" id="PF00127">
    <property type="entry name" value="Copper-bind"/>
    <property type="match status" value="1"/>
</dbReference>
<evidence type="ECO:0000259" key="4">
    <source>
        <dbReference type="Pfam" id="PF00127"/>
    </source>
</evidence>
<dbReference type="InterPro" id="IPR000923">
    <property type="entry name" value="BlueCu_1"/>
</dbReference>
<keyword evidence="3" id="KW-0472">Membrane</keyword>
<feature type="domain" description="Blue (type 1) copper" evidence="4">
    <location>
        <begin position="156"/>
        <end position="193"/>
    </location>
</feature>
<feature type="domain" description="DUF4126" evidence="5">
    <location>
        <begin position="10"/>
        <end position="152"/>
    </location>
</feature>
<dbReference type="Pfam" id="PF13548">
    <property type="entry name" value="DUF4126"/>
    <property type="match status" value="1"/>
</dbReference>
<evidence type="ECO:0000313" key="6">
    <source>
        <dbReference type="EMBL" id="MEH2553059.1"/>
    </source>
</evidence>
<protein>
    <recommendedName>
        <fullName evidence="8">DUF4126 domain-containing protein</fullName>
    </recommendedName>
</protein>
<keyword evidence="2" id="KW-0186">Copper</keyword>
<keyword evidence="3" id="KW-1133">Transmembrane helix</keyword>
<dbReference type="RefSeq" id="WP_334477450.1">
    <property type="nucleotide sequence ID" value="NZ_JAZHRV010000001.1"/>
</dbReference>
<feature type="transmembrane region" description="Helical" evidence="3">
    <location>
        <begin position="6"/>
        <end position="26"/>
    </location>
</feature>
<comment type="caution">
    <text evidence="6">The sequence shown here is derived from an EMBL/GenBank/DDBJ whole genome shotgun (WGS) entry which is preliminary data.</text>
</comment>
<proteinExistence type="predicted"/>
<reference evidence="6 7" key="1">
    <citation type="submission" date="2024-02" db="EMBL/GenBank/DDBJ databases">
        <title>Adaptive strategies in a cosmopolitan and abundant soil bacterium.</title>
        <authorList>
            <person name="Carini P."/>
        </authorList>
    </citation>
    <scope>NUCLEOTIDE SEQUENCE [LARGE SCALE GENOMIC DNA]</scope>
    <source>
        <strain evidence="6 7">AZCC 1608</strain>
    </source>
</reference>
<dbReference type="InterPro" id="IPR008972">
    <property type="entry name" value="Cupredoxin"/>
</dbReference>
<sequence length="195" mass="19512">MSNLDIALSVALGIGLAAATGFRLFLPLLILSGATYAGHASLNEGFAWLGTPAAVIMLGTAAVVEIAAFYIPGADNLLDTVATPGAVVAGTIVSAAVMTDLPPMVKWTAAIIAGGGVAGITQGLTAMLRAKSTVFTGGLGNSAVATAELGSAPKAQRSSIALKGQTTQLTLADAGIYDYICGLHPAMKGKIEVRE</sequence>
<keyword evidence="7" id="KW-1185">Reference proteome</keyword>
<evidence type="ECO:0000313" key="7">
    <source>
        <dbReference type="Proteomes" id="UP001364224"/>
    </source>
</evidence>
<organism evidence="6 7">
    <name type="scientific">Bradyrhizobium algeriense</name>
    <dbReference type="NCBI Taxonomy" id="634784"/>
    <lineage>
        <taxon>Bacteria</taxon>
        <taxon>Pseudomonadati</taxon>
        <taxon>Pseudomonadota</taxon>
        <taxon>Alphaproteobacteria</taxon>
        <taxon>Hyphomicrobiales</taxon>
        <taxon>Nitrobacteraceae</taxon>
        <taxon>Bradyrhizobium</taxon>
    </lineage>
</organism>
<evidence type="ECO:0000256" key="1">
    <source>
        <dbReference type="ARBA" id="ARBA00022723"/>
    </source>
</evidence>
<keyword evidence="1" id="KW-0479">Metal-binding</keyword>
<dbReference type="EMBL" id="JAZHRV010000001">
    <property type="protein sequence ID" value="MEH2553059.1"/>
    <property type="molecule type" value="Genomic_DNA"/>
</dbReference>
<feature type="transmembrane region" description="Helical" evidence="3">
    <location>
        <begin position="107"/>
        <end position="128"/>
    </location>
</feature>
<dbReference type="SUPFAM" id="SSF49503">
    <property type="entry name" value="Cupredoxins"/>
    <property type="match status" value="1"/>
</dbReference>
<evidence type="ECO:0000259" key="5">
    <source>
        <dbReference type="Pfam" id="PF13548"/>
    </source>
</evidence>
<evidence type="ECO:0000256" key="3">
    <source>
        <dbReference type="SAM" id="Phobius"/>
    </source>
</evidence>
<accession>A0ABU8B4B4</accession>
<evidence type="ECO:0008006" key="8">
    <source>
        <dbReference type="Google" id="ProtNLM"/>
    </source>
</evidence>